<sequence length="182" mass="21642">MKQPGVILVNEWEGRNPQRDITKILGKELRAYAYEYKCPQVFAYDGIHLLVVQFKAKDDEDIKSLHCRVDCCILARTPEGAQCTARFALYRLAWRGWMRMIGVWSADFHVSIVGWRREFRYWSGRPGWVNEQDPRRKELDHPDGYMRRFDLTKKAWYWVDVQRNPVLDVYGNTIWDSIQSLP</sequence>
<organism evidence="1 2">
    <name type="scientific">Sclerotinia borealis (strain F-4128)</name>
    <dbReference type="NCBI Taxonomy" id="1432307"/>
    <lineage>
        <taxon>Eukaryota</taxon>
        <taxon>Fungi</taxon>
        <taxon>Dikarya</taxon>
        <taxon>Ascomycota</taxon>
        <taxon>Pezizomycotina</taxon>
        <taxon>Leotiomycetes</taxon>
        <taxon>Helotiales</taxon>
        <taxon>Sclerotiniaceae</taxon>
        <taxon>Sclerotinia</taxon>
    </lineage>
</organism>
<proteinExistence type="predicted"/>
<protein>
    <submittedName>
        <fullName evidence="1">Uncharacterized protein</fullName>
    </submittedName>
</protein>
<comment type="caution">
    <text evidence="1">The sequence shown here is derived from an EMBL/GenBank/DDBJ whole genome shotgun (WGS) entry which is preliminary data.</text>
</comment>
<evidence type="ECO:0000313" key="1">
    <source>
        <dbReference type="EMBL" id="ESZ89455.1"/>
    </source>
</evidence>
<accession>W9C4H0</accession>
<dbReference type="AlphaFoldDB" id="W9C4H0"/>
<keyword evidence="2" id="KW-1185">Reference proteome</keyword>
<dbReference type="EMBL" id="AYSA01001103">
    <property type="protein sequence ID" value="ESZ89455.1"/>
    <property type="molecule type" value="Genomic_DNA"/>
</dbReference>
<evidence type="ECO:0000313" key="2">
    <source>
        <dbReference type="Proteomes" id="UP000019487"/>
    </source>
</evidence>
<reference evidence="1 2" key="1">
    <citation type="journal article" date="2014" name="Genome Announc.">
        <title>Draft genome sequence of Sclerotinia borealis, a psychrophilic plant pathogenic fungus.</title>
        <authorList>
            <person name="Mardanov A.V."/>
            <person name="Beletsky A.V."/>
            <person name="Kadnikov V.V."/>
            <person name="Ignatov A.N."/>
            <person name="Ravin N.V."/>
        </authorList>
    </citation>
    <scope>NUCLEOTIDE SEQUENCE [LARGE SCALE GENOMIC DNA]</scope>
    <source>
        <strain evidence="2">F-4157</strain>
    </source>
</reference>
<dbReference type="HOGENOM" id="CLU_127242_0_0_1"/>
<gene>
    <name evidence="1" type="ORF">SBOR_10161</name>
</gene>
<dbReference type="Proteomes" id="UP000019487">
    <property type="component" value="Unassembled WGS sequence"/>
</dbReference>
<dbReference type="OrthoDB" id="3555987at2759"/>
<name>W9C4H0_SCLBF</name>